<dbReference type="AlphaFoldDB" id="A0A9D4ZDB9"/>
<dbReference type="PANTHER" id="PTHR36750">
    <property type="entry name" value="SEC-C MOTIF PROTEIN"/>
    <property type="match status" value="1"/>
</dbReference>
<dbReference type="PANTHER" id="PTHR36750:SF1">
    <property type="entry name" value="SEC-C MOTIF PROTEIN"/>
    <property type="match status" value="1"/>
</dbReference>
<organism evidence="1 2">
    <name type="scientific">Adiantum capillus-veneris</name>
    <name type="common">Maidenhair fern</name>
    <dbReference type="NCBI Taxonomy" id="13818"/>
    <lineage>
        <taxon>Eukaryota</taxon>
        <taxon>Viridiplantae</taxon>
        <taxon>Streptophyta</taxon>
        <taxon>Embryophyta</taxon>
        <taxon>Tracheophyta</taxon>
        <taxon>Polypodiopsida</taxon>
        <taxon>Polypodiidae</taxon>
        <taxon>Polypodiales</taxon>
        <taxon>Pteridineae</taxon>
        <taxon>Pteridaceae</taxon>
        <taxon>Vittarioideae</taxon>
        <taxon>Adiantum</taxon>
    </lineage>
</organism>
<sequence>MLLNACADELKKLTRVANLANLVKLQRDANQQSYVKDLEKYSTIYRALGKHNPTGQNVNAHQKALAAEECSCSIQEVDKALEFYERMKEVASKMKQMQEKGEAIPKTMEEMSKLINNTFAEHKVPQRHSTGVAEHKVPQSYCTVAAERKHVRPTIYLPLVSKLIPDWKGFDHDGPHVFTTSPPTIEELSTNSILVVAIKLVY</sequence>
<evidence type="ECO:0000313" key="1">
    <source>
        <dbReference type="EMBL" id="KAI5071094.1"/>
    </source>
</evidence>
<keyword evidence="2" id="KW-1185">Reference proteome</keyword>
<gene>
    <name evidence="1" type="ORF">GOP47_0013345</name>
</gene>
<dbReference type="EMBL" id="JABFUD020000013">
    <property type="protein sequence ID" value="KAI5071094.1"/>
    <property type="molecule type" value="Genomic_DNA"/>
</dbReference>
<protein>
    <submittedName>
        <fullName evidence="1">Uncharacterized protein</fullName>
    </submittedName>
</protein>
<proteinExistence type="predicted"/>
<comment type="caution">
    <text evidence="1">The sequence shown here is derived from an EMBL/GenBank/DDBJ whole genome shotgun (WGS) entry which is preliminary data.</text>
</comment>
<dbReference type="Proteomes" id="UP000886520">
    <property type="component" value="Chromosome 13"/>
</dbReference>
<evidence type="ECO:0000313" key="2">
    <source>
        <dbReference type="Proteomes" id="UP000886520"/>
    </source>
</evidence>
<dbReference type="OrthoDB" id="432970at2759"/>
<reference evidence="1" key="1">
    <citation type="submission" date="2021-01" db="EMBL/GenBank/DDBJ databases">
        <title>Adiantum capillus-veneris genome.</title>
        <authorList>
            <person name="Fang Y."/>
            <person name="Liao Q."/>
        </authorList>
    </citation>
    <scope>NUCLEOTIDE SEQUENCE</scope>
    <source>
        <strain evidence="1">H3</strain>
        <tissue evidence="1">Leaf</tissue>
    </source>
</reference>
<accession>A0A9D4ZDB9</accession>
<name>A0A9D4ZDB9_ADICA</name>